<reference evidence="2" key="2">
    <citation type="submission" date="2023-04" db="EMBL/GenBank/DDBJ databases">
        <title>Paracnuella aquatica gen. nov., sp. nov., a member of the family Chitinophagaceae isolated from a hot spring.</title>
        <authorList>
            <person name="Wang C."/>
        </authorList>
    </citation>
    <scope>NUCLEOTIDE SEQUENCE</scope>
    <source>
        <strain evidence="2">LB-8</strain>
    </source>
</reference>
<name>A0A9X2XYN6_9BACT</name>
<keyword evidence="1" id="KW-0732">Signal</keyword>
<dbReference type="Proteomes" id="UP001155483">
    <property type="component" value="Unassembled WGS sequence"/>
</dbReference>
<gene>
    <name evidence="2" type="ORF">OCK74_19225</name>
</gene>
<dbReference type="Gene3D" id="2.50.20.10">
    <property type="entry name" value="Lipoprotein localisation LolA/LolB/LppX"/>
    <property type="match status" value="1"/>
</dbReference>
<dbReference type="AlphaFoldDB" id="A0A9X2XYN6"/>
<accession>A0A9X2XYN6</accession>
<dbReference type="EMBL" id="JAOTIF010000019">
    <property type="protein sequence ID" value="MCU7551262.1"/>
    <property type="molecule type" value="Genomic_DNA"/>
</dbReference>
<feature type="signal peptide" evidence="1">
    <location>
        <begin position="1"/>
        <end position="22"/>
    </location>
</feature>
<evidence type="ECO:0000313" key="3">
    <source>
        <dbReference type="Proteomes" id="UP001155483"/>
    </source>
</evidence>
<comment type="caution">
    <text evidence="2">The sequence shown here is derived from an EMBL/GenBank/DDBJ whole genome shotgun (WGS) entry which is preliminary data.</text>
</comment>
<proteinExistence type="predicted"/>
<feature type="chain" id="PRO_5040908767" description="Outer membrane lipoprotein-sorting protein" evidence="1">
    <location>
        <begin position="23"/>
        <end position="242"/>
    </location>
</feature>
<sequence length="242" mass="26492">MKILKTGLLAATALFSTILVQAQTADEIISKHISAIGGKEKVSQIKSLYMEGAVDLMGNQAPITSYILNGKGYKSEMEFNGQKIVNAMNEKGGWMINPMMGSSAPQPLPAEQFNASKDQMVIGGALLDYQAHGNKAELVGKEKVANADAYKIKLSTKEQDTTTYFIDANTYYLVKVVKVANMGGQEAEVEISFSDYKKTDYGFTMPYKTEVALPQGFSLATTFKKVEVNKEIDPKIFEMPAN</sequence>
<reference evidence="2" key="1">
    <citation type="submission" date="2022-09" db="EMBL/GenBank/DDBJ databases">
        <authorList>
            <person name="Yuan C."/>
            <person name="Ke Z."/>
        </authorList>
    </citation>
    <scope>NUCLEOTIDE SEQUENCE</scope>
    <source>
        <strain evidence="2">LB-8</strain>
    </source>
</reference>
<protein>
    <recommendedName>
        <fullName evidence="4">Outer membrane lipoprotein-sorting protein</fullName>
    </recommendedName>
</protein>
<dbReference type="RefSeq" id="WP_279298701.1">
    <property type="nucleotide sequence ID" value="NZ_JAOTIF010000019.1"/>
</dbReference>
<organism evidence="2 3">
    <name type="scientific">Paraflavisolibacter caeni</name>
    <dbReference type="NCBI Taxonomy" id="2982496"/>
    <lineage>
        <taxon>Bacteria</taxon>
        <taxon>Pseudomonadati</taxon>
        <taxon>Bacteroidota</taxon>
        <taxon>Chitinophagia</taxon>
        <taxon>Chitinophagales</taxon>
        <taxon>Chitinophagaceae</taxon>
        <taxon>Paraflavisolibacter</taxon>
    </lineage>
</organism>
<evidence type="ECO:0008006" key="4">
    <source>
        <dbReference type="Google" id="ProtNLM"/>
    </source>
</evidence>
<evidence type="ECO:0000313" key="2">
    <source>
        <dbReference type="EMBL" id="MCU7551262.1"/>
    </source>
</evidence>
<evidence type="ECO:0000256" key="1">
    <source>
        <dbReference type="SAM" id="SignalP"/>
    </source>
</evidence>
<keyword evidence="3" id="KW-1185">Reference proteome</keyword>